<evidence type="ECO:0000256" key="5">
    <source>
        <dbReference type="ARBA" id="ARBA00023136"/>
    </source>
</evidence>
<feature type="transmembrane region" description="Helical" evidence="6">
    <location>
        <begin position="176"/>
        <end position="200"/>
    </location>
</feature>
<dbReference type="InterPro" id="IPR013604">
    <property type="entry name" value="7TM_chemorcpt"/>
</dbReference>
<dbReference type="GO" id="GO:0050909">
    <property type="term" value="P:sensory perception of taste"/>
    <property type="evidence" value="ECO:0007669"/>
    <property type="project" value="InterPro"/>
</dbReference>
<keyword evidence="3 6" id="KW-0812">Transmembrane</keyword>
<comment type="caution">
    <text evidence="6">Lacks conserved residue(s) required for the propagation of feature annotation.</text>
</comment>
<evidence type="ECO:0000256" key="3">
    <source>
        <dbReference type="ARBA" id="ARBA00022692"/>
    </source>
</evidence>
<evidence type="ECO:0000256" key="1">
    <source>
        <dbReference type="ARBA" id="ARBA00004651"/>
    </source>
</evidence>
<comment type="similarity">
    <text evidence="6">Belongs to the insect chemoreceptor superfamily. Gustatory receptor (GR) family.</text>
</comment>
<dbReference type="AlphaFoldDB" id="A0A8S4FC10"/>
<evidence type="ECO:0000256" key="2">
    <source>
        <dbReference type="ARBA" id="ARBA00022475"/>
    </source>
</evidence>
<organism evidence="7 8">
    <name type="scientific">Plutella xylostella</name>
    <name type="common">Diamondback moth</name>
    <name type="synonym">Plutella maculipennis</name>
    <dbReference type="NCBI Taxonomy" id="51655"/>
    <lineage>
        <taxon>Eukaryota</taxon>
        <taxon>Metazoa</taxon>
        <taxon>Ecdysozoa</taxon>
        <taxon>Arthropoda</taxon>
        <taxon>Hexapoda</taxon>
        <taxon>Insecta</taxon>
        <taxon>Pterygota</taxon>
        <taxon>Neoptera</taxon>
        <taxon>Endopterygota</taxon>
        <taxon>Lepidoptera</taxon>
        <taxon>Glossata</taxon>
        <taxon>Ditrysia</taxon>
        <taxon>Yponomeutoidea</taxon>
        <taxon>Plutellidae</taxon>
        <taxon>Plutella</taxon>
    </lineage>
</organism>
<keyword evidence="8" id="KW-1185">Reference proteome</keyword>
<accession>A0A8S4FC10</accession>
<name>A0A8S4FC10_PLUXY</name>
<evidence type="ECO:0000313" key="8">
    <source>
        <dbReference type="Proteomes" id="UP000653454"/>
    </source>
</evidence>
<keyword evidence="5 6" id="KW-0472">Membrane</keyword>
<comment type="subcellular location">
    <subcellularLocation>
        <location evidence="1 6">Cell membrane</location>
        <topology evidence="1 6">Multi-pass membrane protein</topology>
    </subcellularLocation>
</comment>
<dbReference type="GO" id="GO:0005886">
    <property type="term" value="C:plasma membrane"/>
    <property type="evidence" value="ECO:0007669"/>
    <property type="project" value="UniProtKB-SubCell"/>
</dbReference>
<evidence type="ECO:0000256" key="6">
    <source>
        <dbReference type="RuleBase" id="RU363108"/>
    </source>
</evidence>
<comment type="caution">
    <text evidence="7">The sequence shown here is derived from an EMBL/GenBank/DDBJ whole genome shotgun (WGS) entry which is preliminary data.</text>
</comment>
<keyword evidence="6" id="KW-0675">Receptor</keyword>
<feature type="transmembrane region" description="Helical" evidence="6">
    <location>
        <begin position="92"/>
        <end position="112"/>
    </location>
</feature>
<comment type="function">
    <text evidence="6">Gustatory receptor which mediates acceptance or avoidance behavior, depending on its substrates.</text>
</comment>
<evidence type="ECO:0000256" key="4">
    <source>
        <dbReference type="ARBA" id="ARBA00022989"/>
    </source>
</evidence>
<dbReference type="Pfam" id="PF08395">
    <property type="entry name" value="7tm_7"/>
    <property type="match status" value="1"/>
</dbReference>
<sequence length="463" mass="50212">MSRNNEVHYLKTNEDVTVEDVFGAARRVLTAVGLHPGVAFAGRRRQYRRAARGAPLLAAPLALALLLALAALRVRHALRATDADDRLSGMNYILELALGMLLNLLIYASAFIHAERYVRVLNTVSAAWTELPFVPNSQITNGIRYNIKRRAFLGLAAVTAAHILLISTEVESQDTVIVNTLSIFGVFIQYLMIVHFYCLIQLAISILQNITENAAHFMNLKKNVLGNNDCWSADWEGKSGTTLSRLEVNYSKAYVAVADVNACFQLPALASTVQAFHAMVGEAHALYHGVVVDHDVGPQKAVIIFCTVLSQVFKIYLLGHIGSILKDEVTTYSGAARGGRHSSSNLRARHSPALDMKLWLALALAGALALAAALPRTRRASPAQSVESTSKPPAACELKTPCGWTIYNPISKAITTNITNTFCVCAPGSSCVVTDDDKDSSALVHRCRTNKHNKLKPAGGGHH</sequence>
<dbReference type="Proteomes" id="UP000653454">
    <property type="component" value="Unassembled WGS sequence"/>
</dbReference>
<feature type="transmembrane region" description="Helical" evidence="6">
    <location>
        <begin position="151"/>
        <end position="170"/>
    </location>
</feature>
<dbReference type="EMBL" id="CAJHNJ030000031">
    <property type="protein sequence ID" value="CAG9125395.1"/>
    <property type="molecule type" value="Genomic_DNA"/>
</dbReference>
<protein>
    <recommendedName>
        <fullName evidence="6">Gustatory receptor</fullName>
    </recommendedName>
</protein>
<dbReference type="GO" id="GO:0007165">
    <property type="term" value="P:signal transduction"/>
    <property type="evidence" value="ECO:0007669"/>
    <property type="project" value="UniProtKB-KW"/>
</dbReference>
<keyword evidence="4 6" id="KW-1133">Transmembrane helix</keyword>
<reference evidence="7" key="1">
    <citation type="submission" date="2020-11" db="EMBL/GenBank/DDBJ databases">
        <authorList>
            <person name="Whiteford S."/>
        </authorList>
    </citation>
    <scope>NUCLEOTIDE SEQUENCE</scope>
</reference>
<evidence type="ECO:0000313" key="7">
    <source>
        <dbReference type="EMBL" id="CAG9125395.1"/>
    </source>
</evidence>
<feature type="transmembrane region" description="Helical" evidence="6">
    <location>
        <begin position="53"/>
        <end position="72"/>
    </location>
</feature>
<proteinExistence type="inferred from homology"/>
<gene>
    <name evidence="7" type="ORF">PLXY2_LOCUS8362</name>
</gene>
<feature type="transmembrane region" description="Helical" evidence="6">
    <location>
        <begin position="356"/>
        <end position="374"/>
    </location>
</feature>
<keyword evidence="2 6" id="KW-1003">Cell membrane</keyword>
<keyword evidence="6" id="KW-0807">Transducer</keyword>